<gene>
    <name evidence="1" type="ORF">GA0061080_10162</name>
</gene>
<protein>
    <recommendedName>
        <fullName evidence="3">Aminopeptidase</fullName>
    </recommendedName>
</protein>
<evidence type="ECO:0000313" key="1">
    <source>
        <dbReference type="EMBL" id="SCC00530.1"/>
    </source>
</evidence>
<evidence type="ECO:0000313" key="2">
    <source>
        <dbReference type="Proteomes" id="UP000199698"/>
    </source>
</evidence>
<organism evidence="1 2">
    <name type="scientific">Gilliamella intestini</name>
    <dbReference type="NCBI Taxonomy" id="1798183"/>
    <lineage>
        <taxon>Bacteria</taxon>
        <taxon>Pseudomonadati</taxon>
        <taxon>Pseudomonadota</taxon>
        <taxon>Gammaproteobacteria</taxon>
        <taxon>Orbales</taxon>
        <taxon>Orbaceae</taxon>
        <taxon>Gilliamella</taxon>
    </lineage>
</organism>
<dbReference type="Proteomes" id="UP000199698">
    <property type="component" value="Unassembled WGS sequence"/>
</dbReference>
<dbReference type="Pfam" id="PF25851">
    <property type="entry name" value="YafT"/>
    <property type="match status" value="1"/>
</dbReference>
<dbReference type="InterPro" id="IPR058961">
    <property type="entry name" value="YafT"/>
</dbReference>
<dbReference type="OrthoDB" id="6637722at2"/>
<keyword evidence="2" id="KW-1185">Reference proteome</keyword>
<name>A0A1C4B0X9_9GAMM</name>
<sequence>MQKIAKLVNFIIISFLSFFLINCSSSQMVKNPAYSAAKVAKVQLTDKDIFDEELDKEITDYDIQEAAYLAKKGFHVPLKSSIILVQSGESVPDATMQLEMSKYYQVSVYNGFPKTKTLSNRRKSKDSDHVIYNNYMKQLRLIAAKGGQRTIVVYWGELENGVLDEKTNIVNWRLYSGGKLPSNTKSLRYLLKFTLVDVVTGNWSTYSPINVEVDYIPPKFRNNVTDIAQIDQLIHKSYANAALLLAERYKGKSVK</sequence>
<dbReference type="AlphaFoldDB" id="A0A1C4B0X9"/>
<accession>A0A1C4B0X9</accession>
<proteinExistence type="predicted"/>
<dbReference type="EMBL" id="FMBA01000016">
    <property type="protein sequence ID" value="SCC00530.1"/>
    <property type="molecule type" value="Genomic_DNA"/>
</dbReference>
<dbReference type="STRING" id="1798183.GA0061080_10162"/>
<dbReference type="RefSeq" id="WP_081300089.1">
    <property type="nucleotide sequence ID" value="NZ_FMBA01000016.1"/>
</dbReference>
<reference evidence="2" key="1">
    <citation type="submission" date="2016-08" db="EMBL/GenBank/DDBJ databases">
        <authorList>
            <person name="Varghese N."/>
            <person name="Submissions Spin"/>
        </authorList>
    </citation>
    <scope>NUCLEOTIDE SEQUENCE [LARGE SCALE GENOMIC DNA]</scope>
    <source>
        <strain evidence="2">R-53144</strain>
    </source>
</reference>
<evidence type="ECO:0008006" key="3">
    <source>
        <dbReference type="Google" id="ProtNLM"/>
    </source>
</evidence>